<dbReference type="KEGG" id="fcl:A4G17_07890"/>
<dbReference type="EMBL" id="RKQT01000001">
    <property type="protein sequence ID" value="RPE96194.1"/>
    <property type="molecule type" value="Genomic_DNA"/>
</dbReference>
<dbReference type="RefSeq" id="WP_123956099.1">
    <property type="nucleotide sequence ID" value="NZ_CP015029.1"/>
</dbReference>
<keyword evidence="3" id="KW-1185">Reference proteome</keyword>
<dbReference type="Proteomes" id="UP000502287">
    <property type="component" value="Chromosome"/>
</dbReference>
<gene>
    <name evidence="1" type="ORF">A4G17_07890</name>
    <name evidence="2" type="ORF">EDC49_0581</name>
</gene>
<evidence type="ECO:0000313" key="1">
    <source>
        <dbReference type="EMBL" id="QIM65369.1"/>
    </source>
</evidence>
<reference evidence="2 3" key="2">
    <citation type="submission" date="2018-11" db="EMBL/GenBank/DDBJ databases">
        <title>Genomic Encyclopedia of Type Strains, Phase IV (KMG-IV): sequencing the most valuable type-strain genomes for metagenomic binning, comparative biology and taxonomic classification.</title>
        <authorList>
            <person name="Goeker M."/>
        </authorList>
    </citation>
    <scope>NUCLEOTIDE SEQUENCE [LARGE SCALE GENOMIC DNA]</scope>
    <source>
        <strain evidence="2 3">DSM 25797</strain>
    </source>
</reference>
<dbReference type="AlphaFoldDB" id="A0AAE7C2S0"/>
<accession>A0AAE7C2S0</accession>
<reference evidence="1 4" key="1">
    <citation type="submission" date="2016-03" db="EMBL/GenBank/DDBJ databases">
        <authorList>
            <person name="Hansen M.J."/>
            <person name="Bojesen A.M."/>
            <person name="Planet P."/>
        </authorList>
    </citation>
    <scope>NUCLEOTIDE SEQUENCE [LARGE SCALE GENOMIC DNA]</scope>
    <source>
        <strain evidence="1 4">HPA 21</strain>
    </source>
</reference>
<dbReference type="EMBL" id="CP015029">
    <property type="protein sequence ID" value="QIM65369.1"/>
    <property type="molecule type" value="Genomic_DNA"/>
</dbReference>
<proteinExistence type="predicted"/>
<evidence type="ECO:0000313" key="4">
    <source>
        <dbReference type="Proteomes" id="UP000502287"/>
    </source>
</evidence>
<evidence type="ECO:0000313" key="2">
    <source>
        <dbReference type="EMBL" id="RPE96194.1"/>
    </source>
</evidence>
<organism evidence="1 4">
    <name type="scientific">Frederiksenia canicola</name>
    <dbReference type="NCBI Taxonomy" id="123824"/>
    <lineage>
        <taxon>Bacteria</taxon>
        <taxon>Pseudomonadati</taxon>
        <taxon>Pseudomonadota</taxon>
        <taxon>Gammaproteobacteria</taxon>
        <taxon>Pasteurellales</taxon>
        <taxon>Pasteurellaceae</taxon>
        <taxon>Frederiksenia</taxon>
    </lineage>
</organism>
<dbReference type="Proteomes" id="UP000276901">
    <property type="component" value="Unassembled WGS sequence"/>
</dbReference>
<protein>
    <submittedName>
        <fullName evidence="1">Uncharacterized protein</fullName>
    </submittedName>
</protein>
<name>A0AAE7C2S0_9PAST</name>
<sequence length="148" mass="17326">MAKIVCNNVELEIIPIGHYYRSDGSDTNEFYYAISLYEDKKRQSYPLGINNGLIDVFEIETMDYMISQSCFDALYNHKVSYADDICNGGFDMSFSPIDDKWKIEIELNPYYLEHENGIEYSFELSKDEFFLFSKTLRLEEIKVIVSRG</sequence>
<evidence type="ECO:0000313" key="3">
    <source>
        <dbReference type="Proteomes" id="UP000276901"/>
    </source>
</evidence>